<name>Q3AF88_CARHZ</name>
<sequence>MPGALYPGSKVVPRKVPLSPLGERGFFYNG</sequence>
<evidence type="ECO:0000313" key="1">
    <source>
        <dbReference type="EMBL" id="ABB14611.1"/>
    </source>
</evidence>
<dbReference type="EMBL" id="CP000141">
    <property type="protein sequence ID" value="ABB14611.1"/>
    <property type="molecule type" value="Genomic_DNA"/>
</dbReference>
<dbReference type="STRING" id="246194.CHY_0333"/>
<keyword evidence="2" id="KW-1185">Reference proteome</keyword>
<protein>
    <submittedName>
        <fullName evidence="1">Uncharacterized protein</fullName>
    </submittedName>
</protein>
<reference evidence="1 2" key="1">
    <citation type="journal article" date="2005" name="PLoS Genet.">
        <title>Life in hot carbon monoxide: the complete genome sequence of Carboxydothermus hydrogenoformans Z-2901.</title>
        <authorList>
            <person name="Wu M."/>
            <person name="Ren Q."/>
            <person name="Durkin A.S."/>
            <person name="Daugherty S.C."/>
            <person name="Brinkac L.M."/>
            <person name="Dodson R.J."/>
            <person name="Madupu R."/>
            <person name="Sullivan S.A."/>
            <person name="Kolonay J.F."/>
            <person name="Haft D.H."/>
            <person name="Nelson W.C."/>
            <person name="Tallon L.J."/>
            <person name="Jones K.M."/>
            <person name="Ulrich L.E."/>
            <person name="Gonzalez J.M."/>
            <person name="Zhulin I.B."/>
            <person name="Robb F.T."/>
            <person name="Eisen J.A."/>
        </authorList>
    </citation>
    <scope>NUCLEOTIDE SEQUENCE [LARGE SCALE GENOMIC DNA]</scope>
    <source>
        <strain evidence="2">ATCC BAA-161 / DSM 6008 / Z-2901</strain>
    </source>
</reference>
<dbReference type="AlphaFoldDB" id="Q3AF88"/>
<organism evidence="1 2">
    <name type="scientific">Carboxydothermus hydrogenoformans (strain ATCC BAA-161 / DSM 6008 / Z-2901)</name>
    <dbReference type="NCBI Taxonomy" id="246194"/>
    <lineage>
        <taxon>Bacteria</taxon>
        <taxon>Bacillati</taxon>
        <taxon>Bacillota</taxon>
        <taxon>Clostridia</taxon>
        <taxon>Thermoanaerobacterales</taxon>
        <taxon>Thermoanaerobacteraceae</taxon>
        <taxon>Carboxydothermus</taxon>
    </lineage>
</organism>
<dbReference type="InParanoid" id="Q3AF88"/>
<evidence type="ECO:0000313" key="2">
    <source>
        <dbReference type="Proteomes" id="UP000002706"/>
    </source>
</evidence>
<accession>Q3AF88</accession>
<dbReference type="KEGG" id="chy:CHY_0333"/>
<gene>
    <name evidence="1" type="ordered locus">CHY_0333</name>
</gene>
<dbReference type="Proteomes" id="UP000002706">
    <property type="component" value="Chromosome"/>
</dbReference>
<dbReference type="HOGENOM" id="CLU_3402732_0_0_9"/>
<proteinExistence type="predicted"/>